<organism evidence="6">
    <name type="scientific">uncultured Sulfurovum sp</name>
    <dbReference type="NCBI Taxonomy" id="269237"/>
    <lineage>
        <taxon>Bacteria</taxon>
        <taxon>Pseudomonadati</taxon>
        <taxon>Campylobacterota</taxon>
        <taxon>Epsilonproteobacteria</taxon>
        <taxon>Campylobacterales</taxon>
        <taxon>Sulfurovaceae</taxon>
        <taxon>Sulfurovum</taxon>
        <taxon>environmental samples</taxon>
    </lineage>
</organism>
<evidence type="ECO:0000256" key="2">
    <source>
        <dbReference type="ARBA" id="ARBA00022737"/>
    </source>
</evidence>
<dbReference type="Pfam" id="PF00400">
    <property type="entry name" value="WD40"/>
    <property type="match status" value="11"/>
</dbReference>
<name>A0A6S6SW15_9BACT</name>
<dbReference type="PANTHER" id="PTHR19848:SF8">
    <property type="entry name" value="F-BOX AND WD REPEAT DOMAIN CONTAINING 7"/>
    <property type="match status" value="1"/>
</dbReference>
<keyword evidence="1 3" id="KW-0853">WD repeat</keyword>
<dbReference type="SUPFAM" id="SSF50494">
    <property type="entry name" value="Trypsin-like serine proteases"/>
    <property type="match status" value="1"/>
</dbReference>
<feature type="repeat" description="WD" evidence="3">
    <location>
        <begin position="855"/>
        <end position="896"/>
    </location>
</feature>
<keyword evidence="4" id="KW-1133">Transmembrane helix</keyword>
<dbReference type="InterPro" id="IPR049052">
    <property type="entry name" value="nSTAND1"/>
</dbReference>
<feature type="repeat" description="WD" evidence="3">
    <location>
        <begin position="732"/>
        <end position="773"/>
    </location>
</feature>
<dbReference type="InterPro" id="IPR027417">
    <property type="entry name" value="P-loop_NTPase"/>
</dbReference>
<keyword evidence="2" id="KW-0677">Repeat</keyword>
<dbReference type="SUPFAM" id="SSF52540">
    <property type="entry name" value="P-loop containing nucleoside triphosphate hydrolases"/>
    <property type="match status" value="1"/>
</dbReference>
<feature type="repeat" description="WD" evidence="3">
    <location>
        <begin position="1060"/>
        <end position="1101"/>
    </location>
</feature>
<dbReference type="InterPro" id="IPR009003">
    <property type="entry name" value="Peptidase_S1_PA"/>
</dbReference>
<dbReference type="PROSITE" id="PS50082">
    <property type="entry name" value="WD_REPEATS_2"/>
    <property type="match status" value="12"/>
</dbReference>
<dbReference type="SUPFAM" id="SSF50978">
    <property type="entry name" value="WD40 repeat-like"/>
    <property type="match status" value="2"/>
</dbReference>
<dbReference type="Pfam" id="PF13365">
    <property type="entry name" value="Trypsin_2"/>
    <property type="match status" value="1"/>
</dbReference>
<dbReference type="PROSITE" id="PS50294">
    <property type="entry name" value="WD_REPEATS_REGION"/>
    <property type="match status" value="11"/>
</dbReference>
<feature type="repeat" description="WD" evidence="3">
    <location>
        <begin position="937"/>
        <end position="978"/>
    </location>
</feature>
<feature type="repeat" description="WD" evidence="3">
    <location>
        <begin position="814"/>
        <end position="855"/>
    </location>
</feature>
<dbReference type="InterPro" id="IPR015943">
    <property type="entry name" value="WD40/YVTN_repeat-like_dom_sf"/>
</dbReference>
<proteinExistence type="predicted"/>
<evidence type="ECO:0000256" key="3">
    <source>
        <dbReference type="PROSITE-ProRule" id="PRU00221"/>
    </source>
</evidence>
<dbReference type="Gene3D" id="3.40.50.300">
    <property type="entry name" value="P-loop containing nucleotide triphosphate hydrolases"/>
    <property type="match status" value="1"/>
</dbReference>
<reference evidence="6" key="1">
    <citation type="submission" date="2020-01" db="EMBL/GenBank/DDBJ databases">
        <authorList>
            <person name="Meier V. D."/>
            <person name="Meier V D."/>
        </authorList>
    </citation>
    <scope>NUCLEOTIDE SEQUENCE</scope>
    <source>
        <strain evidence="6">HLG_WM_MAG_03</strain>
    </source>
</reference>
<dbReference type="CDD" id="cd00200">
    <property type="entry name" value="WD40"/>
    <property type="match status" value="2"/>
</dbReference>
<protein>
    <submittedName>
        <fullName evidence="6">High-affnity carbon uptake protein Hat/HatR</fullName>
    </submittedName>
</protein>
<feature type="repeat" description="WD" evidence="3">
    <location>
        <begin position="978"/>
        <end position="1019"/>
    </location>
</feature>
<dbReference type="PANTHER" id="PTHR19848">
    <property type="entry name" value="WD40 REPEAT PROTEIN"/>
    <property type="match status" value="1"/>
</dbReference>
<feature type="repeat" description="WD" evidence="3">
    <location>
        <begin position="773"/>
        <end position="814"/>
    </location>
</feature>
<sequence>MSQANPSTFLIKSSKNRSFGTGFCVHKDERGSYLVTCAHVVNACIIDNLIVDNYPAKLLYLSEDEELMDLAVVYVEGLTNTTTLKLCDSMAHEGDHFTVTGYRPHKDKHAQEPLDGFIKKSYQLESSETKQWIYELSINEDDSIEQGYSGSAVVSTETGLVMAVATDRKRDGKNAYATPIHHLKEIWQEIPQALFVSTESTNPYKGLQSFSYEDRHNYYGREKESKEIAKQLPKTKLFTLLGASGSGKSSLIFAGVMPLIENSDVQILSLRPQSHPFKSLATVFIPTLYPDKLEQIEQNEKLTNKLANNDIKLNNLVETFLQETQAKHLYLILDQFEELFTLTKEQKIRNHFLDQLLTLINSELNVTLLLSMRADFLSHLSYYEPFNQAYNDHQNTILSLLSEAKLRKVIEQLALSQGVKFQDGLVDRIIDEIENEAGQLPLLEFALDQLWTNKKGRVITHEVLDEMKSISHSISHYADKIYNDTKDKESIKKVLIKLVNPGAGTEDTRRIASLDEFSEIDRETIVKLASERLIVTQDQNIDIVHEALIREWGQLQEWIEEYREFLEWEKRLRDDRKVYEENGSKKEDLLKDSRLLKAEEFVKSHEAYIAPDDKAFVDKSSESDKKRKRRDKLFIGSAFLVLLSIIAVISYLLNLSNNKTEEAEKAQKNTQQLLYKNTVQQGKLYRDHLNDPLKSKLIFTDAIIKSTNEVEYKNGQILYNSSFKTNIHLNSIKEHKGFVKGATFSKDEQKILSWSHDGTVKLWETQSKEALQTFEHKDKVLGASFSKDEQKILSWSRDGTMKLWDTQSKEALQSFKHEDWVNGASFSKDEQQILSWSGDGTVKLWDSKSNEALQSFKHECWVKGASFSKDEQQILSWSRDGTVKLWDSKSNEALQSFKHESSVYGATFSKDEQQILSWSGDGTVKLWDSKSNEALQSFKHESSVYGATFSKDEQQILSWSGDGTVKLWDSKSNEALQSFKHESSVYGATFSKDEQQILSWSGDGTVKLWDSKSNEALQSFKHEDWVNGASFSKDEQQILSWSADGTVKLWDSKSNKALQTFKHERSVNGATFTKDEQHILSWSYDGTVKLWDIKSQEALQTFKHERSVNGATFTKDEQKILSWSWDGRVNLWDIKSQETLQTFTHEDWTTGVYFSQDAQKILSWNGDGMVKLWDTKSQEALQTFKHEGMVEGALFSKDEKRILSWSKGGMVKLWDAKSKEVLQTFEHKHLVLGATFSKDEQKILSWSSDGTVQINKLYDEIDIKLQKEDYPLKVEVETGVRLKPSGELEVLKADEWREKKKKWEERLEELNID</sequence>
<evidence type="ECO:0000313" key="6">
    <source>
        <dbReference type="EMBL" id="CAA6808964.1"/>
    </source>
</evidence>
<keyword evidence="4" id="KW-0812">Transmembrane</keyword>
<dbReference type="EMBL" id="CACVAR010000183">
    <property type="protein sequence ID" value="CAA6808964.1"/>
    <property type="molecule type" value="Genomic_DNA"/>
</dbReference>
<dbReference type="InterPro" id="IPR001680">
    <property type="entry name" value="WD40_rpt"/>
</dbReference>
<feature type="repeat" description="WD" evidence="3">
    <location>
        <begin position="1101"/>
        <end position="1142"/>
    </location>
</feature>
<dbReference type="InterPro" id="IPR036322">
    <property type="entry name" value="WD40_repeat_dom_sf"/>
</dbReference>
<keyword evidence="4" id="KW-0472">Membrane</keyword>
<dbReference type="Gene3D" id="2.130.10.10">
    <property type="entry name" value="YVTN repeat-like/Quinoprotein amine dehydrogenase"/>
    <property type="match status" value="5"/>
</dbReference>
<feature type="repeat" description="WD" evidence="3">
    <location>
        <begin position="1142"/>
        <end position="1183"/>
    </location>
</feature>
<dbReference type="SMART" id="SM00320">
    <property type="entry name" value="WD40"/>
    <property type="match status" value="13"/>
</dbReference>
<evidence type="ECO:0000256" key="4">
    <source>
        <dbReference type="SAM" id="Phobius"/>
    </source>
</evidence>
<feature type="repeat" description="WD" evidence="3">
    <location>
        <begin position="896"/>
        <end position="937"/>
    </location>
</feature>
<accession>A0A6S6SW15</accession>
<dbReference type="Gene3D" id="2.40.10.120">
    <property type="match status" value="1"/>
</dbReference>
<evidence type="ECO:0000256" key="1">
    <source>
        <dbReference type="ARBA" id="ARBA00022574"/>
    </source>
</evidence>
<gene>
    <name evidence="6" type="ORF">HELGO_WM39195</name>
</gene>
<evidence type="ECO:0000259" key="5">
    <source>
        <dbReference type="Pfam" id="PF20703"/>
    </source>
</evidence>
<feature type="repeat" description="WD" evidence="3">
    <location>
        <begin position="1183"/>
        <end position="1224"/>
    </location>
</feature>
<dbReference type="InterPro" id="IPR020472">
    <property type="entry name" value="WD40_PAC1"/>
</dbReference>
<dbReference type="Pfam" id="PF20703">
    <property type="entry name" value="nSTAND1"/>
    <property type="match status" value="1"/>
</dbReference>
<dbReference type="PRINTS" id="PR00320">
    <property type="entry name" value="GPROTEINBRPT"/>
</dbReference>
<feature type="repeat" description="WD" evidence="3">
    <location>
        <begin position="1019"/>
        <end position="1060"/>
    </location>
</feature>
<feature type="domain" description="Novel STAND NTPase 1" evidence="5">
    <location>
        <begin position="203"/>
        <end position="586"/>
    </location>
</feature>
<feature type="transmembrane region" description="Helical" evidence="4">
    <location>
        <begin position="633"/>
        <end position="653"/>
    </location>
</feature>